<keyword evidence="2" id="KW-1185">Reference proteome</keyword>
<comment type="caution">
    <text evidence="1">The sequence shown here is derived from an EMBL/GenBank/DDBJ whole genome shotgun (WGS) entry which is preliminary data.</text>
</comment>
<evidence type="ECO:0000313" key="1">
    <source>
        <dbReference type="EMBL" id="KAI4295823.1"/>
    </source>
</evidence>
<organism evidence="1 2">
    <name type="scientific">Bauhinia variegata</name>
    <name type="common">Purple orchid tree</name>
    <name type="synonym">Phanera variegata</name>
    <dbReference type="NCBI Taxonomy" id="167791"/>
    <lineage>
        <taxon>Eukaryota</taxon>
        <taxon>Viridiplantae</taxon>
        <taxon>Streptophyta</taxon>
        <taxon>Embryophyta</taxon>
        <taxon>Tracheophyta</taxon>
        <taxon>Spermatophyta</taxon>
        <taxon>Magnoliopsida</taxon>
        <taxon>eudicotyledons</taxon>
        <taxon>Gunneridae</taxon>
        <taxon>Pentapetalae</taxon>
        <taxon>rosids</taxon>
        <taxon>fabids</taxon>
        <taxon>Fabales</taxon>
        <taxon>Fabaceae</taxon>
        <taxon>Cercidoideae</taxon>
        <taxon>Cercideae</taxon>
        <taxon>Bauhiniinae</taxon>
        <taxon>Bauhinia</taxon>
    </lineage>
</organism>
<protein>
    <submittedName>
        <fullName evidence="1">Uncharacterized protein</fullName>
    </submittedName>
</protein>
<name>A0ACB9KF69_BAUVA</name>
<sequence length="350" mass="38909">MASTIPPLVKTTPAIPSTATSSDVTGSTCRDCVSTAARQVVQRCPNETNVVIWCLQIVIANLDNCCSGKQGGRVLTPSCYIRSKIYPFYQAVASAPVPTPEMIPKGKIKTSARTIIAIVVPIGIVLVLLCCWYLNRRARRKYSAVPEHKVDISTAESVQFDLDTIKSATNNFCHENKLGEGGFGEVYKGKLPDGQYIAVKRLSSSSRQGAEQFKNEAWKLWREGRQLELLNPALKDSYSRDEAIRCIHIGLLLVQEDPDPRTTTQSILVMLESYTITLPAPHEPAFFAHARANSNMPQTEQLVDHSTSKSMPSSYEESASEFYPRQFFFPQMACVWFLKFFVLLSLISAC</sequence>
<gene>
    <name evidence="1" type="ORF">L6164_035826</name>
</gene>
<dbReference type="EMBL" id="CM039439">
    <property type="protein sequence ID" value="KAI4295823.1"/>
    <property type="molecule type" value="Genomic_DNA"/>
</dbReference>
<reference evidence="1 2" key="1">
    <citation type="journal article" date="2022" name="DNA Res.">
        <title>Chromosomal-level genome assembly of the orchid tree Bauhinia variegata (Leguminosae; Cercidoideae) supports the allotetraploid origin hypothesis of Bauhinia.</title>
        <authorList>
            <person name="Zhong Y."/>
            <person name="Chen Y."/>
            <person name="Zheng D."/>
            <person name="Pang J."/>
            <person name="Liu Y."/>
            <person name="Luo S."/>
            <person name="Meng S."/>
            <person name="Qian L."/>
            <person name="Wei D."/>
            <person name="Dai S."/>
            <person name="Zhou R."/>
        </authorList>
    </citation>
    <scope>NUCLEOTIDE SEQUENCE [LARGE SCALE GENOMIC DNA]</scope>
    <source>
        <strain evidence="1">BV-YZ2020</strain>
    </source>
</reference>
<accession>A0ACB9KF69</accession>
<evidence type="ECO:0000313" key="2">
    <source>
        <dbReference type="Proteomes" id="UP000828941"/>
    </source>
</evidence>
<dbReference type="Proteomes" id="UP000828941">
    <property type="component" value="Chromosome 14"/>
</dbReference>
<proteinExistence type="predicted"/>